<comment type="caution">
    <text evidence="2">The sequence shown here is derived from an EMBL/GenBank/DDBJ whole genome shotgun (WGS) entry which is preliminary data.</text>
</comment>
<name>A0AAW1FRJ7_ZOAVI</name>
<sequence length="96" mass="10064">MQVTSALPSSCSKPPSSRWDRALGYPPLGYPPLGYPPLGYPPPNTGNPPMPPAVGDGSSSGGTGLLTARLTERLDTSLCNDRTWTDTETGVSTFVQ</sequence>
<evidence type="ECO:0000313" key="2">
    <source>
        <dbReference type="EMBL" id="KAK9537304.1"/>
    </source>
</evidence>
<keyword evidence="3" id="KW-1185">Reference proteome</keyword>
<dbReference type="EMBL" id="JBCEZU010000034">
    <property type="protein sequence ID" value="KAK9537304.1"/>
    <property type="molecule type" value="Genomic_DNA"/>
</dbReference>
<protein>
    <submittedName>
        <fullName evidence="2">Uncharacterized protein</fullName>
    </submittedName>
</protein>
<dbReference type="AlphaFoldDB" id="A0AAW1FRJ7"/>
<dbReference type="Proteomes" id="UP001488805">
    <property type="component" value="Unassembled WGS sequence"/>
</dbReference>
<gene>
    <name evidence="2" type="ORF">VZT92_004934</name>
</gene>
<accession>A0AAW1FRJ7</accession>
<evidence type="ECO:0000313" key="3">
    <source>
        <dbReference type="Proteomes" id="UP001488805"/>
    </source>
</evidence>
<reference evidence="2 3" key="1">
    <citation type="journal article" date="2024" name="Genome Biol. Evol.">
        <title>Chromosome-level genome assembly of the viviparous eelpout Zoarces viviparus.</title>
        <authorList>
            <person name="Fuhrmann N."/>
            <person name="Brasseur M.V."/>
            <person name="Bakowski C.E."/>
            <person name="Podsiadlowski L."/>
            <person name="Prost S."/>
            <person name="Krehenwinkel H."/>
            <person name="Mayer C."/>
        </authorList>
    </citation>
    <scope>NUCLEOTIDE SEQUENCE [LARGE SCALE GENOMIC DNA]</scope>
    <source>
        <strain evidence="2">NO-MEL_2022_Ind0_liver</strain>
    </source>
</reference>
<feature type="region of interest" description="Disordered" evidence="1">
    <location>
        <begin position="36"/>
        <end position="64"/>
    </location>
</feature>
<feature type="region of interest" description="Disordered" evidence="1">
    <location>
        <begin position="1"/>
        <end position="22"/>
    </location>
</feature>
<feature type="compositionally biased region" description="Polar residues" evidence="1">
    <location>
        <begin position="1"/>
        <end position="15"/>
    </location>
</feature>
<feature type="compositionally biased region" description="Pro residues" evidence="1">
    <location>
        <begin position="36"/>
        <end position="52"/>
    </location>
</feature>
<evidence type="ECO:0000256" key="1">
    <source>
        <dbReference type="SAM" id="MobiDB-lite"/>
    </source>
</evidence>
<organism evidence="2 3">
    <name type="scientific">Zoarces viviparus</name>
    <name type="common">Viviparous eelpout</name>
    <name type="synonym">Blennius viviparus</name>
    <dbReference type="NCBI Taxonomy" id="48416"/>
    <lineage>
        <taxon>Eukaryota</taxon>
        <taxon>Metazoa</taxon>
        <taxon>Chordata</taxon>
        <taxon>Craniata</taxon>
        <taxon>Vertebrata</taxon>
        <taxon>Euteleostomi</taxon>
        <taxon>Actinopterygii</taxon>
        <taxon>Neopterygii</taxon>
        <taxon>Teleostei</taxon>
        <taxon>Neoteleostei</taxon>
        <taxon>Acanthomorphata</taxon>
        <taxon>Eupercaria</taxon>
        <taxon>Perciformes</taxon>
        <taxon>Cottioidei</taxon>
        <taxon>Zoarcales</taxon>
        <taxon>Zoarcidae</taxon>
        <taxon>Zoarcinae</taxon>
        <taxon>Zoarces</taxon>
    </lineage>
</organism>
<proteinExistence type="predicted"/>